<evidence type="ECO:0000313" key="2">
    <source>
        <dbReference type="Proteomes" id="UP001433508"/>
    </source>
</evidence>
<protein>
    <submittedName>
        <fullName evidence="1">WD40-repeat-containing domain protein</fullName>
    </submittedName>
</protein>
<proteinExistence type="predicted"/>
<name>A0ACC3TAC6_LIPKO</name>
<keyword evidence="2" id="KW-1185">Reference proteome</keyword>
<dbReference type="EMBL" id="MU971343">
    <property type="protein sequence ID" value="KAK9239842.1"/>
    <property type="molecule type" value="Genomic_DNA"/>
</dbReference>
<reference evidence="2" key="1">
    <citation type="journal article" date="2024" name="Front. Bioeng. Biotechnol.">
        <title>Genome-scale model development and genomic sequencing of the oleaginous clade Lipomyces.</title>
        <authorList>
            <person name="Czajka J.J."/>
            <person name="Han Y."/>
            <person name="Kim J."/>
            <person name="Mondo S.J."/>
            <person name="Hofstad B.A."/>
            <person name="Robles A."/>
            <person name="Haridas S."/>
            <person name="Riley R."/>
            <person name="LaButti K."/>
            <person name="Pangilinan J."/>
            <person name="Andreopoulos W."/>
            <person name="Lipzen A."/>
            <person name="Yan J."/>
            <person name="Wang M."/>
            <person name="Ng V."/>
            <person name="Grigoriev I.V."/>
            <person name="Spatafora J.W."/>
            <person name="Magnuson J.K."/>
            <person name="Baker S.E."/>
            <person name="Pomraning K.R."/>
        </authorList>
    </citation>
    <scope>NUCLEOTIDE SEQUENCE [LARGE SCALE GENOMIC DNA]</scope>
    <source>
        <strain evidence="2">CBS 7786</strain>
    </source>
</reference>
<evidence type="ECO:0000313" key="1">
    <source>
        <dbReference type="EMBL" id="KAK9239842.1"/>
    </source>
</evidence>
<organism evidence="1 2">
    <name type="scientific">Lipomyces kononenkoae</name>
    <name type="common">Yeast</name>
    <dbReference type="NCBI Taxonomy" id="34357"/>
    <lineage>
        <taxon>Eukaryota</taxon>
        <taxon>Fungi</taxon>
        <taxon>Dikarya</taxon>
        <taxon>Ascomycota</taxon>
        <taxon>Saccharomycotina</taxon>
        <taxon>Lipomycetes</taxon>
        <taxon>Lipomycetales</taxon>
        <taxon>Lipomycetaceae</taxon>
        <taxon>Lipomyces</taxon>
    </lineage>
</organism>
<sequence>MKKFSVESVAYTNNVSIFYYISFYPYMKKDEPQIFATIGDTHVVIAACGMDPSSQDKNIDIIATYGDENPQESLCSACWTYDTNTNHPLIAVGGKSGMVKLIDCSSGELVRVFKGHGDEILDLHTCPTHPHIIVSSSGDHTIRVWNLDPKYRDQPCAIICAGGGHREQVLTVGFHDSGRYLVSGGMDNQVHVWALPDLSTLPMHKDDPIVLHWPHFSTSSVHSNYVDSVAFYGDLILSKAAKENKIVLWRIDGFKSEMADNLSQANAPTNHDKQRETLSAFGPGFTRLVQFSTPNTAPWYMRFGMLTGAGNESPLLAMGNDSGRVYIFDLKSFELKKSPRMDNGKAHDEENSGLDDEKFDEQDANGSDSESLKKKRRRLSGLAANGHTRRPNNSLVRNMAAAAIQNGTGLSLSEDGSVATNEDDDHYMEASSIVDGVVEHDLGKSVNSTNGDAEEDEDEVYDDAPDDYELTKVSQSSTGLLNEKSLHVVQVSDADSEPDEKANDQDDEKDKGDENRGGRDDLQDTSVIPNQSIISNTDGGIIELSSDEEESVSHGAELVLPDSVEQDEGNDAEGEDIATNATRQSPVIEAFNEQLALTEAINKTNLKAPAVRGGPSTTGNKSATKHNASTKDNHVDDEKPPRILAKGQNAEPLALPLSQQKDLSTSFSSSAQKNSPAISGAGTSAIADPFQSIRPHVILDIPRSRRLVRHLAFSPHGEYLVSVGDGGVICLWRVV</sequence>
<accession>A0ACC3TAC6</accession>
<gene>
    <name evidence="1" type="ORF">V1525DRAFT_371703</name>
</gene>
<dbReference type="Proteomes" id="UP001433508">
    <property type="component" value="Unassembled WGS sequence"/>
</dbReference>
<comment type="caution">
    <text evidence="1">The sequence shown here is derived from an EMBL/GenBank/DDBJ whole genome shotgun (WGS) entry which is preliminary data.</text>
</comment>